<sequence>SPTTVPTTHQDQHAVLGCAMEAITRQGSVQEREGGKENAEIRRIMPWLYRRISTRGHYM</sequence>
<name>A0A166A5X4_9AGAM</name>
<keyword evidence="2" id="KW-1185">Reference proteome</keyword>
<dbReference type="AlphaFoldDB" id="A0A166A5X4"/>
<accession>A0A166A5X4</accession>
<feature type="non-terminal residue" evidence="1">
    <location>
        <position position="59"/>
    </location>
</feature>
<organism evidence="1 2">
    <name type="scientific">Sistotremastrum suecicum HHB10207 ss-3</name>
    <dbReference type="NCBI Taxonomy" id="1314776"/>
    <lineage>
        <taxon>Eukaryota</taxon>
        <taxon>Fungi</taxon>
        <taxon>Dikarya</taxon>
        <taxon>Basidiomycota</taxon>
        <taxon>Agaricomycotina</taxon>
        <taxon>Agaricomycetes</taxon>
        <taxon>Sistotremastrales</taxon>
        <taxon>Sistotremastraceae</taxon>
        <taxon>Sistotremastrum</taxon>
    </lineage>
</organism>
<gene>
    <name evidence="1" type="ORF">SISSUDRAFT_1052050</name>
</gene>
<feature type="non-terminal residue" evidence="1">
    <location>
        <position position="1"/>
    </location>
</feature>
<dbReference type="EMBL" id="KV428157">
    <property type="protein sequence ID" value="KZT34990.1"/>
    <property type="molecule type" value="Genomic_DNA"/>
</dbReference>
<reference evidence="1 2" key="1">
    <citation type="journal article" date="2016" name="Mol. Biol. Evol.">
        <title>Comparative Genomics of Early-Diverging Mushroom-Forming Fungi Provides Insights into the Origins of Lignocellulose Decay Capabilities.</title>
        <authorList>
            <person name="Nagy L.G."/>
            <person name="Riley R."/>
            <person name="Tritt A."/>
            <person name="Adam C."/>
            <person name="Daum C."/>
            <person name="Floudas D."/>
            <person name="Sun H."/>
            <person name="Yadav J.S."/>
            <person name="Pangilinan J."/>
            <person name="Larsson K.H."/>
            <person name="Matsuura K."/>
            <person name="Barry K."/>
            <person name="Labutti K."/>
            <person name="Kuo R."/>
            <person name="Ohm R.A."/>
            <person name="Bhattacharya S.S."/>
            <person name="Shirouzu T."/>
            <person name="Yoshinaga Y."/>
            <person name="Martin F.M."/>
            <person name="Grigoriev I.V."/>
            <person name="Hibbett D.S."/>
        </authorList>
    </citation>
    <scope>NUCLEOTIDE SEQUENCE [LARGE SCALE GENOMIC DNA]</scope>
    <source>
        <strain evidence="1 2">HHB10207 ss-3</strain>
    </source>
</reference>
<evidence type="ECO:0000313" key="1">
    <source>
        <dbReference type="EMBL" id="KZT34990.1"/>
    </source>
</evidence>
<dbReference type="Proteomes" id="UP000076798">
    <property type="component" value="Unassembled WGS sequence"/>
</dbReference>
<protein>
    <submittedName>
        <fullName evidence="1">Uncharacterized protein</fullName>
    </submittedName>
</protein>
<proteinExistence type="predicted"/>
<evidence type="ECO:0000313" key="2">
    <source>
        <dbReference type="Proteomes" id="UP000076798"/>
    </source>
</evidence>